<name>A0A0N5B0J7_9BILA</name>
<dbReference type="AlphaFoldDB" id="A0A0N5B0J7"/>
<dbReference type="PRINTS" id="PR00363">
    <property type="entry name" value="CYTOCHROMEB5"/>
</dbReference>
<feature type="compositionally biased region" description="Polar residues" evidence="5">
    <location>
        <begin position="140"/>
        <end position="153"/>
    </location>
</feature>
<dbReference type="InterPro" id="IPR001199">
    <property type="entry name" value="Cyt_B5-like_heme/steroid-bd"/>
</dbReference>
<evidence type="ECO:0000313" key="8">
    <source>
        <dbReference type="WBParaSite" id="SMUV_0001079901-mRNA-1"/>
    </source>
</evidence>
<evidence type="ECO:0000256" key="5">
    <source>
        <dbReference type="SAM" id="MobiDB-lite"/>
    </source>
</evidence>
<dbReference type="SMART" id="SM01117">
    <property type="entry name" value="Cyt-b5"/>
    <property type="match status" value="1"/>
</dbReference>
<evidence type="ECO:0000256" key="4">
    <source>
        <dbReference type="RuleBase" id="RU362121"/>
    </source>
</evidence>
<dbReference type="Proteomes" id="UP000046393">
    <property type="component" value="Unplaced"/>
</dbReference>
<dbReference type="FunFam" id="3.10.120.10:FF:000001">
    <property type="entry name" value="Cytochrome b5 reductase 4"/>
    <property type="match status" value="1"/>
</dbReference>
<dbReference type="PANTHER" id="PTHR46237:SF1">
    <property type="entry name" value="CYTOCHROME B5 REDUCTASE 4"/>
    <property type="match status" value="1"/>
</dbReference>
<evidence type="ECO:0000256" key="1">
    <source>
        <dbReference type="ARBA" id="ARBA00022617"/>
    </source>
</evidence>
<dbReference type="STRING" id="451379.A0A0N5B0J7"/>
<keyword evidence="1 4" id="KW-0349">Heme</keyword>
<feature type="domain" description="Cytochrome b5 heme-binding" evidence="6">
    <location>
        <begin position="32"/>
        <end position="108"/>
    </location>
</feature>
<dbReference type="InterPro" id="IPR051872">
    <property type="entry name" value="Cytochrome_b5/Flavoprotein_Rdt"/>
</dbReference>
<organism evidence="7 8">
    <name type="scientific">Syphacia muris</name>
    <dbReference type="NCBI Taxonomy" id="451379"/>
    <lineage>
        <taxon>Eukaryota</taxon>
        <taxon>Metazoa</taxon>
        <taxon>Ecdysozoa</taxon>
        <taxon>Nematoda</taxon>
        <taxon>Chromadorea</taxon>
        <taxon>Rhabditida</taxon>
        <taxon>Spirurina</taxon>
        <taxon>Oxyuridomorpha</taxon>
        <taxon>Oxyuroidea</taxon>
        <taxon>Oxyuridae</taxon>
        <taxon>Syphacia</taxon>
    </lineage>
</organism>
<feature type="region of interest" description="Disordered" evidence="5">
    <location>
        <begin position="116"/>
        <end position="153"/>
    </location>
</feature>
<dbReference type="PROSITE" id="PS00191">
    <property type="entry name" value="CYTOCHROME_B5_1"/>
    <property type="match status" value="1"/>
</dbReference>
<evidence type="ECO:0000313" key="7">
    <source>
        <dbReference type="Proteomes" id="UP000046393"/>
    </source>
</evidence>
<dbReference type="GO" id="GO:0004128">
    <property type="term" value="F:cytochrome-b5 reductase activity, acting on NAD(P)H"/>
    <property type="evidence" value="ECO:0007669"/>
    <property type="project" value="TreeGrafter"/>
</dbReference>
<dbReference type="GO" id="GO:0005737">
    <property type="term" value="C:cytoplasm"/>
    <property type="evidence" value="ECO:0007669"/>
    <property type="project" value="TreeGrafter"/>
</dbReference>
<dbReference type="SUPFAM" id="SSF55856">
    <property type="entry name" value="Cytochrome b5-like heme/steroid binding domain"/>
    <property type="match status" value="1"/>
</dbReference>
<protein>
    <submittedName>
        <fullName evidence="8">Cytochrome b5 heme-binding domain-containing protein</fullName>
    </submittedName>
</protein>
<keyword evidence="2 4" id="KW-0479">Metal-binding</keyword>
<dbReference type="GO" id="GO:0046872">
    <property type="term" value="F:metal ion binding"/>
    <property type="evidence" value="ECO:0007669"/>
    <property type="project" value="UniProtKB-UniRule"/>
</dbReference>
<dbReference type="WBParaSite" id="SMUV_0001079901-mRNA-1">
    <property type="protein sequence ID" value="SMUV_0001079901-mRNA-1"/>
    <property type="gene ID" value="SMUV_0001079901"/>
</dbReference>
<dbReference type="PROSITE" id="PS50255">
    <property type="entry name" value="CYTOCHROME_B5_2"/>
    <property type="match status" value="1"/>
</dbReference>
<dbReference type="InterPro" id="IPR018506">
    <property type="entry name" value="Cyt_B5_heme-BS"/>
</dbReference>
<dbReference type="GO" id="GO:0020037">
    <property type="term" value="F:heme binding"/>
    <property type="evidence" value="ECO:0007669"/>
    <property type="project" value="UniProtKB-UniRule"/>
</dbReference>
<sequence>MLKRPRVSLRPGKSVMDWVNFTTKKLFSTPSNKTVDAAELSKHNTEKDCWMLLGDKVYDVTKYVSFHPGGPEELLRAAGCDGTKLFAEIHGWVNYEALLKSCYVGKFVGDRHEMPPPKNSSLFADSANPADRTVQEVDAGTTSDSDIKQSNSN</sequence>
<keyword evidence="3 4" id="KW-0408">Iron</keyword>
<dbReference type="InterPro" id="IPR036400">
    <property type="entry name" value="Cyt_B5-like_heme/steroid_sf"/>
</dbReference>
<accession>A0A0N5B0J7</accession>
<keyword evidence="7" id="KW-1185">Reference proteome</keyword>
<dbReference type="Gene3D" id="3.10.120.10">
    <property type="entry name" value="Cytochrome b5-like heme/steroid binding domain"/>
    <property type="match status" value="1"/>
</dbReference>
<evidence type="ECO:0000256" key="3">
    <source>
        <dbReference type="ARBA" id="ARBA00023004"/>
    </source>
</evidence>
<proteinExistence type="inferred from homology"/>
<comment type="similarity">
    <text evidence="4">Belongs to the cytochrome b5 family.</text>
</comment>
<evidence type="ECO:0000256" key="2">
    <source>
        <dbReference type="ARBA" id="ARBA00022723"/>
    </source>
</evidence>
<evidence type="ECO:0000259" key="6">
    <source>
        <dbReference type="PROSITE" id="PS50255"/>
    </source>
</evidence>
<reference evidence="8" key="1">
    <citation type="submission" date="2017-02" db="UniProtKB">
        <authorList>
            <consortium name="WormBaseParasite"/>
        </authorList>
    </citation>
    <scope>IDENTIFICATION</scope>
</reference>
<dbReference type="Pfam" id="PF00173">
    <property type="entry name" value="Cyt-b5"/>
    <property type="match status" value="1"/>
</dbReference>
<dbReference type="PANTHER" id="PTHR46237">
    <property type="entry name" value="CYTOCHROME B5 REDUCTASE 4 FAMILY MEMBER"/>
    <property type="match status" value="1"/>
</dbReference>